<organism evidence="1 2">
    <name type="scientific">Limimaricola litoreus</name>
    <dbReference type="NCBI Taxonomy" id="2955316"/>
    <lineage>
        <taxon>Bacteria</taxon>
        <taxon>Pseudomonadati</taxon>
        <taxon>Pseudomonadota</taxon>
        <taxon>Alphaproteobacteria</taxon>
        <taxon>Rhodobacterales</taxon>
        <taxon>Paracoccaceae</taxon>
        <taxon>Limimaricola</taxon>
    </lineage>
</organism>
<dbReference type="AlphaFoldDB" id="A0A9X2FUC6"/>
<dbReference type="EMBL" id="JAMYXC010000029">
    <property type="protein sequence ID" value="MCP1167343.1"/>
    <property type="molecule type" value="Genomic_DNA"/>
</dbReference>
<protein>
    <submittedName>
        <fullName evidence="1">Uncharacterized protein</fullName>
    </submittedName>
</protein>
<gene>
    <name evidence="1" type="ORF">NHG85_02170</name>
</gene>
<evidence type="ECO:0000313" key="1">
    <source>
        <dbReference type="EMBL" id="MCP1167343.1"/>
    </source>
</evidence>
<name>A0A9X2FUC6_9RHOB</name>
<evidence type="ECO:0000313" key="2">
    <source>
        <dbReference type="Proteomes" id="UP001139477"/>
    </source>
</evidence>
<proteinExistence type="predicted"/>
<comment type="caution">
    <text evidence="1">The sequence shown here is derived from an EMBL/GenBank/DDBJ whole genome shotgun (WGS) entry which is preliminary data.</text>
</comment>
<sequence>MSNGKFRISESVAELTKQLILTVPAQKLFYALIHEQDQEENGWRTGEDWMEFACRPCHRHVSRFRALGCAPRTGNLRFFQNAVPALAEVPALFEHIELCPRRRTVSWCFGLRMHALMSDMNVYGLMTLSDITLLSRDLDLALLAQITLHRKKKWPEFTLFQANPGFEEFEGQRCPPQIDLRATRARLEPALSKWARHTGYKFIIGYEEDRGTQAYRQARIRFRTDNTRWSQDEFKKFHPNTKVIMVNA</sequence>
<dbReference type="Proteomes" id="UP001139477">
    <property type="component" value="Unassembled WGS sequence"/>
</dbReference>
<keyword evidence="2" id="KW-1185">Reference proteome</keyword>
<reference evidence="1" key="1">
    <citation type="submission" date="2022-06" db="EMBL/GenBank/DDBJ databases">
        <title>Limimaricola sediminis sp. nov., isolated from an intertidal sediment.</title>
        <authorList>
            <person name="Shao X."/>
        </authorList>
    </citation>
    <scope>NUCLEOTIDE SEQUENCE</scope>
    <source>
        <strain evidence="1">ASW11-118</strain>
    </source>
</reference>
<dbReference type="RefSeq" id="WP_253329390.1">
    <property type="nucleotide sequence ID" value="NZ_JAMYXC010000029.1"/>
</dbReference>
<accession>A0A9X2FUC6</accession>